<dbReference type="InterPro" id="IPR001792">
    <property type="entry name" value="Acylphosphatase-like_dom"/>
</dbReference>
<evidence type="ECO:0000313" key="10">
    <source>
        <dbReference type="Proteomes" id="UP000278746"/>
    </source>
</evidence>
<dbReference type="InterPro" id="IPR005479">
    <property type="entry name" value="CPAse_ATP-bd"/>
</dbReference>
<feature type="domain" description="ATP-grasp" evidence="7">
    <location>
        <begin position="91"/>
        <end position="343"/>
    </location>
</feature>
<dbReference type="Pfam" id="PF00708">
    <property type="entry name" value="Acylphosphatase"/>
    <property type="match status" value="1"/>
</dbReference>
<evidence type="ECO:0000256" key="2">
    <source>
        <dbReference type="ARBA" id="ARBA00032904"/>
    </source>
</evidence>
<protein>
    <recommendedName>
        <fullName evidence="1">Acylphosphatase</fullName>
    </recommendedName>
    <alternativeName>
        <fullName evidence="2">Acylphosphate phosphohydrolase</fullName>
    </alternativeName>
</protein>
<feature type="domain" description="Acylphosphatase-like" evidence="8">
    <location>
        <begin position="386"/>
        <end position="473"/>
    </location>
</feature>
<organism evidence="9 10">
    <name type="scientific">Alteribacter keqinensis</name>
    <dbReference type="NCBI Taxonomy" id="2483800"/>
    <lineage>
        <taxon>Bacteria</taxon>
        <taxon>Bacillati</taxon>
        <taxon>Bacillota</taxon>
        <taxon>Bacilli</taxon>
        <taxon>Bacillales</taxon>
        <taxon>Bacillaceae</taxon>
        <taxon>Alteribacter</taxon>
    </lineage>
</organism>
<dbReference type="OrthoDB" id="9803907at2"/>
<dbReference type="Gene3D" id="3.30.70.100">
    <property type="match status" value="1"/>
</dbReference>
<evidence type="ECO:0000256" key="3">
    <source>
        <dbReference type="PROSITE-ProRule" id="PRU00409"/>
    </source>
</evidence>
<comment type="caution">
    <text evidence="4">Lacks conserved residue(s) required for the propagation of feature annotation.</text>
</comment>
<feature type="coiled-coil region" evidence="6">
    <location>
        <begin position="475"/>
        <end position="502"/>
    </location>
</feature>
<comment type="caution">
    <text evidence="9">The sequence shown here is derived from an EMBL/GenBank/DDBJ whole genome shotgun (WGS) entry which is preliminary data.</text>
</comment>
<evidence type="ECO:0000256" key="4">
    <source>
        <dbReference type="PROSITE-ProRule" id="PRU00520"/>
    </source>
</evidence>
<dbReference type="RefSeq" id="WP_122899134.1">
    <property type="nucleotide sequence ID" value="NZ_RHIB01000002.1"/>
</dbReference>
<gene>
    <name evidence="9" type="ORF">EBO34_12740</name>
</gene>
<dbReference type="EMBL" id="RHIB01000002">
    <property type="protein sequence ID" value="RNA67587.1"/>
    <property type="molecule type" value="Genomic_DNA"/>
</dbReference>
<name>A0A3M7TQP9_9BACI</name>
<dbReference type="AlphaFoldDB" id="A0A3M7TQP9"/>
<dbReference type="PROSITE" id="PS51160">
    <property type="entry name" value="ACYLPHOSPHATASE_3"/>
    <property type="match status" value="1"/>
</dbReference>
<keyword evidence="6" id="KW-0175">Coiled coil</keyword>
<dbReference type="InterPro" id="IPR011761">
    <property type="entry name" value="ATP-grasp"/>
</dbReference>
<evidence type="ECO:0000256" key="1">
    <source>
        <dbReference type="ARBA" id="ARBA00015991"/>
    </source>
</evidence>
<evidence type="ECO:0000313" key="9">
    <source>
        <dbReference type="EMBL" id="RNA67587.1"/>
    </source>
</evidence>
<evidence type="ECO:0000256" key="6">
    <source>
        <dbReference type="SAM" id="Coils"/>
    </source>
</evidence>
<dbReference type="InterPro" id="IPR013815">
    <property type="entry name" value="ATP_grasp_subdomain_1"/>
</dbReference>
<dbReference type="SUPFAM" id="SSF54975">
    <property type="entry name" value="Acylphosphatase/BLUF domain-like"/>
    <property type="match status" value="1"/>
</dbReference>
<sequence length="530" mass="59888">MSNKWLKHLKNSIPESAFGYKLCIYTIALEGWRRGLDLTFFNIYRKEKGDIKLTVRFSLSNGTDRYDFAVSRGGLVSREAIDICIDKDKTKHYLEKANVPVPTGKSFGANDSDQEIVDYFKTLDYPVVLKPTDAGGGKGVITNIKNNDELMSAIKHVRHELNYKDVILERFIVGRDHRVYVVGNEVIGVYKRINANVIGNGKDNIDKLIDQKNKERKKNPYLSGRLIKKDKEMYNYLSSKGMSLESVPDKGKRIIIREKGSLSAGGEPIDVTEDISYEAKQTAIQAANAIPGLPQCAVDMIIDEKSEIAVVNEVNSKPQISNHLYPVEGVARDIPKAIIDFYFPETKETEINTSFYFDFDSIIPVLRNGNMKEVAVPKMPSGKIVSTRFRVNGVKKRLGFNRWVKRTAHGHKLHGRVKSLKDGGISIIVAGRQSYVTEFKNQLNKELASIGNDITVNEFSWKKPVKVGFEIENIKKTSKSTIVSLEEKIARLEEVNMHLVDVQKDYNKIIESRTWKATSPIRKLGDSLKK</sequence>
<dbReference type="GO" id="GO:0046872">
    <property type="term" value="F:metal ion binding"/>
    <property type="evidence" value="ECO:0007669"/>
    <property type="project" value="InterPro"/>
</dbReference>
<dbReference type="GO" id="GO:0009432">
    <property type="term" value="P:SOS response"/>
    <property type="evidence" value="ECO:0007669"/>
    <property type="project" value="TreeGrafter"/>
</dbReference>
<dbReference type="Gene3D" id="3.30.1490.20">
    <property type="entry name" value="ATP-grasp fold, A domain"/>
    <property type="match status" value="1"/>
</dbReference>
<dbReference type="Proteomes" id="UP000278746">
    <property type="component" value="Unassembled WGS sequence"/>
</dbReference>
<dbReference type="Pfam" id="PF02786">
    <property type="entry name" value="CPSase_L_D2"/>
    <property type="match status" value="1"/>
</dbReference>
<reference evidence="9 10" key="1">
    <citation type="submission" date="2018-10" db="EMBL/GenBank/DDBJ databases">
        <title>Bacillus Keqinensis sp. nov., a moderately halophilic bacterium isolated from a saline-alkaline lake.</title>
        <authorList>
            <person name="Wang H."/>
        </authorList>
    </citation>
    <scope>NUCLEOTIDE SEQUENCE [LARGE SCALE GENOMIC DNA]</scope>
    <source>
        <strain evidence="9 10">KQ-3</strain>
    </source>
</reference>
<comment type="similarity">
    <text evidence="5">Belongs to the acylphosphatase family.</text>
</comment>
<keyword evidence="3" id="KW-0067">ATP-binding</keyword>
<dbReference type="SUPFAM" id="SSF56059">
    <property type="entry name" value="Glutathione synthetase ATP-binding domain-like"/>
    <property type="match status" value="1"/>
</dbReference>
<dbReference type="GO" id="GO:0005737">
    <property type="term" value="C:cytoplasm"/>
    <property type="evidence" value="ECO:0007669"/>
    <property type="project" value="TreeGrafter"/>
</dbReference>
<evidence type="ECO:0000256" key="5">
    <source>
        <dbReference type="RuleBase" id="RU004168"/>
    </source>
</evidence>
<dbReference type="PANTHER" id="PTHR21621:SF0">
    <property type="entry name" value="BETA-CITRYLGLUTAMATE SYNTHASE B-RELATED"/>
    <property type="match status" value="1"/>
</dbReference>
<evidence type="ECO:0000259" key="7">
    <source>
        <dbReference type="PROSITE" id="PS50975"/>
    </source>
</evidence>
<dbReference type="InterPro" id="IPR036046">
    <property type="entry name" value="Acylphosphatase-like_dom_sf"/>
</dbReference>
<evidence type="ECO:0000259" key="8">
    <source>
        <dbReference type="PROSITE" id="PS51160"/>
    </source>
</evidence>
<accession>A0A3M7TQP9</accession>
<dbReference type="GO" id="GO:0018169">
    <property type="term" value="F:ribosomal S6-glutamic acid ligase activity"/>
    <property type="evidence" value="ECO:0007669"/>
    <property type="project" value="TreeGrafter"/>
</dbReference>
<dbReference type="PROSITE" id="PS50975">
    <property type="entry name" value="ATP_GRASP"/>
    <property type="match status" value="1"/>
</dbReference>
<dbReference type="GO" id="GO:0005524">
    <property type="term" value="F:ATP binding"/>
    <property type="evidence" value="ECO:0007669"/>
    <property type="project" value="UniProtKB-UniRule"/>
</dbReference>
<dbReference type="Gene3D" id="3.30.470.20">
    <property type="entry name" value="ATP-grasp fold, B domain"/>
    <property type="match status" value="2"/>
</dbReference>
<dbReference type="PANTHER" id="PTHR21621">
    <property type="entry name" value="RIBOSOMAL PROTEIN S6 MODIFICATION PROTEIN"/>
    <property type="match status" value="1"/>
</dbReference>
<keyword evidence="10" id="KW-1185">Reference proteome</keyword>
<proteinExistence type="inferred from homology"/>
<dbReference type="PROSITE" id="PS00866">
    <property type="entry name" value="CPSASE_1"/>
    <property type="match status" value="1"/>
</dbReference>
<keyword evidence="3" id="KW-0547">Nucleotide-binding</keyword>